<dbReference type="PRINTS" id="PR00368">
    <property type="entry name" value="FADPNR"/>
</dbReference>
<keyword evidence="12" id="KW-1185">Reference proteome</keyword>
<evidence type="ECO:0000256" key="4">
    <source>
        <dbReference type="ARBA" id="ARBA00022827"/>
    </source>
</evidence>
<evidence type="ECO:0000313" key="11">
    <source>
        <dbReference type="EMBL" id="MBB2892007.1"/>
    </source>
</evidence>
<comment type="similarity">
    <text evidence="1">Belongs to the NADH dehydrogenase family.</text>
</comment>
<dbReference type="PANTHER" id="PTHR43706:SF47">
    <property type="entry name" value="EXTERNAL NADH-UBIQUINONE OXIDOREDUCTASE 1, MITOCHONDRIAL-RELATED"/>
    <property type="match status" value="1"/>
</dbReference>
<evidence type="ECO:0000256" key="2">
    <source>
        <dbReference type="ARBA" id="ARBA00012637"/>
    </source>
</evidence>
<dbReference type="PANTHER" id="PTHR43706">
    <property type="entry name" value="NADH DEHYDROGENASE"/>
    <property type="match status" value="1"/>
</dbReference>
<comment type="caution">
    <text evidence="11">The sequence shown here is derived from an EMBL/GenBank/DDBJ whole genome shotgun (WGS) entry which is preliminary data.</text>
</comment>
<dbReference type="Gene3D" id="3.50.50.100">
    <property type="match status" value="1"/>
</dbReference>
<evidence type="ECO:0000313" key="12">
    <source>
        <dbReference type="Proteomes" id="UP000559182"/>
    </source>
</evidence>
<keyword evidence="5" id="KW-0809">Transit peptide</keyword>
<evidence type="ECO:0000259" key="10">
    <source>
        <dbReference type="Pfam" id="PF22366"/>
    </source>
</evidence>
<keyword evidence="3" id="KW-0285">Flavoprotein</keyword>
<dbReference type="Pfam" id="PF07992">
    <property type="entry name" value="Pyr_redox_2"/>
    <property type="match status" value="1"/>
</dbReference>
<reference evidence="11 12" key="1">
    <citation type="submission" date="2020-08" db="EMBL/GenBank/DDBJ databases">
        <title>Sequencing the genomes of 1000 actinobacteria strains.</title>
        <authorList>
            <person name="Klenk H.-P."/>
        </authorList>
    </citation>
    <scope>NUCLEOTIDE SEQUENCE [LARGE SCALE GENOMIC DNA]</scope>
    <source>
        <strain evidence="11 12">DSM 105369</strain>
    </source>
</reference>
<evidence type="ECO:0000256" key="8">
    <source>
        <dbReference type="ARBA" id="ARBA00047599"/>
    </source>
</evidence>
<dbReference type="SUPFAM" id="SSF51905">
    <property type="entry name" value="FAD/NAD(P)-binding domain"/>
    <property type="match status" value="2"/>
</dbReference>
<dbReference type="EMBL" id="JACHVQ010000001">
    <property type="protein sequence ID" value="MBB2892007.1"/>
    <property type="molecule type" value="Genomic_DNA"/>
</dbReference>
<dbReference type="Proteomes" id="UP000559182">
    <property type="component" value="Unassembled WGS sequence"/>
</dbReference>
<proteinExistence type="inferred from homology"/>
<sequence length="426" mass="45898">MTHVESPRRPRVVVVGGGFGGLSVVRGLRDTDVDITLVDRHTFNTFQPLLYQVATGSLNPGDITWFLRAVRSRQPNVQFVQGSVGGIQHSARQIQLDDGRRLSFDYLVLATGVTANFFGTPGAAEHSMPLYTREQALALRDRVFAGLEDAAANHRDRDLRMIIVGGGPTGVETAGALAEMRNKDIPVIYPELDPRRVHVTLVEMAPHLLASFKPASRAYAASSLRRIGVDLRLNTTVLRVEPEGAVVGQGDVIPAATVVWASGVIARAEVAGWGLPQRDGGRIAVDHHLRVKDHDRVFAVGDAAIGDGVLALPQLAQPAVQGGRHVAAFIRADVLGQVIDPLRYKDKGILATIGRSSAVAEVAHLPRLQGFPAWMIWNAVHVATLLGGRNRMSTMANLTTKHLAWNHTHNAIVGHTHAPTQQSAAS</sequence>
<evidence type="ECO:0000256" key="6">
    <source>
        <dbReference type="ARBA" id="ARBA00023002"/>
    </source>
</evidence>
<dbReference type="PRINTS" id="PR00411">
    <property type="entry name" value="PNDRDTASEI"/>
</dbReference>
<protein>
    <recommendedName>
        <fullName evidence="2">NADH:ubiquinone reductase (non-electrogenic)</fullName>
        <ecNumber evidence="2">1.6.5.9</ecNumber>
    </recommendedName>
</protein>
<dbReference type="EC" id="1.6.5.9" evidence="2"/>
<dbReference type="InterPro" id="IPR036188">
    <property type="entry name" value="FAD/NAD-bd_sf"/>
</dbReference>
<dbReference type="Pfam" id="PF22366">
    <property type="entry name" value="NDH2_C"/>
    <property type="match status" value="1"/>
</dbReference>
<accession>A0A839N3X1</accession>
<evidence type="ECO:0000256" key="3">
    <source>
        <dbReference type="ARBA" id="ARBA00022630"/>
    </source>
</evidence>
<dbReference type="AlphaFoldDB" id="A0A839N3X1"/>
<evidence type="ECO:0000256" key="7">
    <source>
        <dbReference type="ARBA" id="ARBA00023027"/>
    </source>
</evidence>
<keyword evidence="4" id="KW-0274">FAD</keyword>
<evidence type="ECO:0000259" key="9">
    <source>
        <dbReference type="Pfam" id="PF07992"/>
    </source>
</evidence>
<keyword evidence="6 11" id="KW-0560">Oxidoreductase</keyword>
<feature type="domain" description="External alternative NADH-ubiquinone oxidoreductase-like C-terminal" evidence="10">
    <location>
        <begin position="347"/>
        <end position="403"/>
    </location>
</feature>
<feature type="domain" description="FAD/NAD(P)-binding" evidence="9">
    <location>
        <begin position="11"/>
        <end position="323"/>
    </location>
</feature>
<gene>
    <name evidence="11" type="ORF">FHU39_001991</name>
</gene>
<comment type="catalytic activity">
    <reaction evidence="8">
        <text>a quinone + NADH + H(+) = a quinol + NAD(+)</text>
        <dbReference type="Rhea" id="RHEA:46160"/>
        <dbReference type="ChEBI" id="CHEBI:15378"/>
        <dbReference type="ChEBI" id="CHEBI:24646"/>
        <dbReference type="ChEBI" id="CHEBI:57540"/>
        <dbReference type="ChEBI" id="CHEBI:57945"/>
        <dbReference type="ChEBI" id="CHEBI:132124"/>
        <dbReference type="EC" id="1.6.5.9"/>
    </reaction>
</comment>
<dbReference type="InterPro" id="IPR023753">
    <property type="entry name" value="FAD/NAD-binding_dom"/>
</dbReference>
<dbReference type="RefSeq" id="WP_183320194.1">
    <property type="nucleotide sequence ID" value="NZ_JACHVQ010000001.1"/>
</dbReference>
<organism evidence="11 12">
    <name type="scientific">Flexivirga oryzae</name>
    <dbReference type="NCBI Taxonomy" id="1794944"/>
    <lineage>
        <taxon>Bacteria</taxon>
        <taxon>Bacillati</taxon>
        <taxon>Actinomycetota</taxon>
        <taxon>Actinomycetes</taxon>
        <taxon>Micrococcales</taxon>
        <taxon>Dermacoccaceae</taxon>
        <taxon>Flexivirga</taxon>
    </lineage>
</organism>
<dbReference type="InterPro" id="IPR054585">
    <property type="entry name" value="NDH2-like_C"/>
</dbReference>
<keyword evidence="7" id="KW-0520">NAD</keyword>
<evidence type="ECO:0000256" key="5">
    <source>
        <dbReference type="ARBA" id="ARBA00022946"/>
    </source>
</evidence>
<name>A0A839N3X1_9MICO</name>
<dbReference type="InterPro" id="IPR045024">
    <property type="entry name" value="NDH-2"/>
</dbReference>
<evidence type="ECO:0000256" key="1">
    <source>
        <dbReference type="ARBA" id="ARBA00005272"/>
    </source>
</evidence>
<dbReference type="GO" id="GO:0050136">
    <property type="term" value="F:NADH dehydrogenase (quinone) (non-electrogenic) activity"/>
    <property type="evidence" value="ECO:0007669"/>
    <property type="project" value="UniProtKB-EC"/>
</dbReference>